<dbReference type="Proteomes" id="UP001210925">
    <property type="component" value="Unassembled WGS sequence"/>
</dbReference>
<organism evidence="1 2">
    <name type="scientific">Boothiomyces macroporosus</name>
    <dbReference type="NCBI Taxonomy" id="261099"/>
    <lineage>
        <taxon>Eukaryota</taxon>
        <taxon>Fungi</taxon>
        <taxon>Fungi incertae sedis</taxon>
        <taxon>Chytridiomycota</taxon>
        <taxon>Chytridiomycota incertae sedis</taxon>
        <taxon>Chytridiomycetes</taxon>
        <taxon>Rhizophydiales</taxon>
        <taxon>Terramycetaceae</taxon>
        <taxon>Boothiomyces</taxon>
    </lineage>
</organism>
<dbReference type="GO" id="GO:0071014">
    <property type="term" value="C:post-mRNA release spliceosomal complex"/>
    <property type="evidence" value="ECO:0007669"/>
    <property type="project" value="TreeGrafter"/>
</dbReference>
<evidence type="ECO:0000313" key="2">
    <source>
        <dbReference type="Proteomes" id="UP001210925"/>
    </source>
</evidence>
<proteinExistence type="predicted"/>
<comment type="caution">
    <text evidence="1">The sequence shown here is derived from an EMBL/GenBank/DDBJ whole genome shotgun (WGS) entry which is preliminary data.</text>
</comment>
<dbReference type="InterPro" id="IPR013169">
    <property type="entry name" value="mRNA_splic_Cwf18-like"/>
</dbReference>
<dbReference type="PANTHER" id="PTHR31551">
    <property type="entry name" value="PRE-MRNA-SPLICING FACTOR CWF18"/>
    <property type="match status" value="1"/>
</dbReference>
<sequence length="130" mass="15310">MTNEKKRPREEQVELTFKSYTPENQELQTYVKEAPKFGPESKNIVDTVETRAEKMKEQIMEEESKRNPELDLNNLAPKKPNWDLKRDLEKRLERLDKMTMIAVSDLIRERLKKEGNIALAVGHDQVIDDE</sequence>
<evidence type="ECO:0000313" key="1">
    <source>
        <dbReference type="EMBL" id="KAJ3257267.1"/>
    </source>
</evidence>
<gene>
    <name evidence="1" type="primary">CCDC12</name>
    <name evidence="1" type="ORF">HK103_004821</name>
</gene>
<dbReference type="Pfam" id="PF08315">
    <property type="entry name" value="cwf18"/>
    <property type="match status" value="1"/>
</dbReference>
<dbReference type="PANTHER" id="PTHR31551:SF1">
    <property type="entry name" value="COILED-COIL DOMAIN-CONTAINING PROTEIN 12"/>
    <property type="match status" value="1"/>
</dbReference>
<name>A0AAD5UG99_9FUNG</name>
<dbReference type="EMBL" id="JADGKB010000040">
    <property type="protein sequence ID" value="KAJ3257267.1"/>
    <property type="molecule type" value="Genomic_DNA"/>
</dbReference>
<accession>A0AAD5UG99</accession>
<dbReference type="GO" id="GO:0005684">
    <property type="term" value="C:U2-type spliceosomal complex"/>
    <property type="evidence" value="ECO:0007669"/>
    <property type="project" value="TreeGrafter"/>
</dbReference>
<reference evidence="1" key="1">
    <citation type="submission" date="2020-05" db="EMBL/GenBank/DDBJ databases">
        <title>Phylogenomic resolution of chytrid fungi.</title>
        <authorList>
            <person name="Stajich J.E."/>
            <person name="Amses K."/>
            <person name="Simmons R."/>
            <person name="Seto K."/>
            <person name="Myers J."/>
            <person name="Bonds A."/>
            <person name="Quandt C.A."/>
            <person name="Barry K."/>
            <person name="Liu P."/>
            <person name="Grigoriev I."/>
            <person name="Longcore J.E."/>
            <person name="James T.Y."/>
        </authorList>
    </citation>
    <scope>NUCLEOTIDE SEQUENCE</scope>
    <source>
        <strain evidence="1">PLAUS21</strain>
    </source>
</reference>
<dbReference type="AlphaFoldDB" id="A0AAD5UG99"/>
<protein>
    <submittedName>
        <fullName evidence="1">Coiled-coil domain-containing protein 12</fullName>
    </submittedName>
</protein>
<keyword evidence="2" id="KW-1185">Reference proteome</keyword>